<dbReference type="GO" id="GO:0004190">
    <property type="term" value="F:aspartic-type endopeptidase activity"/>
    <property type="evidence" value="ECO:0007669"/>
    <property type="project" value="UniProtKB-KW"/>
</dbReference>
<dbReference type="PANTHER" id="PTHR47966:SF57">
    <property type="entry name" value="PEPTIDASE A1 DOMAIN-CONTAINING PROTEIN"/>
    <property type="match status" value="1"/>
</dbReference>
<dbReference type="FunFam" id="2.40.70.10:FF:000115">
    <property type="entry name" value="Lysosomal aspartic protease"/>
    <property type="match status" value="1"/>
</dbReference>
<dbReference type="PANTHER" id="PTHR47966">
    <property type="entry name" value="BETA-SITE APP-CLEAVING ENZYME, ISOFORM A-RELATED"/>
    <property type="match status" value="1"/>
</dbReference>
<dbReference type="CDD" id="cd05471">
    <property type="entry name" value="pepsin_like"/>
    <property type="match status" value="1"/>
</dbReference>
<evidence type="ECO:0000313" key="10">
    <source>
        <dbReference type="EMBL" id="EGO29259.1"/>
    </source>
</evidence>
<evidence type="ECO:0000256" key="1">
    <source>
        <dbReference type="ARBA" id="ARBA00007447"/>
    </source>
</evidence>
<feature type="chain" id="PRO_5003381498" description="Peptidase A1 domain-containing protein" evidence="8">
    <location>
        <begin position="19"/>
        <end position="415"/>
    </location>
</feature>
<dbReference type="InterPro" id="IPR034164">
    <property type="entry name" value="Pepsin-like_dom"/>
</dbReference>
<evidence type="ECO:0000256" key="4">
    <source>
        <dbReference type="ARBA" id="ARBA00022801"/>
    </source>
</evidence>
<proteinExistence type="inferred from homology"/>
<feature type="domain" description="Peptidase A1" evidence="9">
    <location>
        <begin position="105"/>
        <end position="412"/>
    </location>
</feature>
<dbReference type="HOGENOM" id="CLU_013253_1_4_1"/>
<gene>
    <name evidence="10" type="ORF">SERLADRAFT_456788</name>
</gene>
<reference evidence="10" key="1">
    <citation type="submission" date="2011-04" db="EMBL/GenBank/DDBJ databases">
        <title>Evolution of plant cell wall degrading machinery underlies the functional diversity of forest fungi.</title>
        <authorList>
            <consortium name="US DOE Joint Genome Institute (JGI-PGF)"/>
            <person name="Eastwood D.C."/>
            <person name="Floudas D."/>
            <person name="Binder M."/>
            <person name="Majcherczyk A."/>
            <person name="Schneider P."/>
            <person name="Aerts A."/>
            <person name="Asiegbu F.O."/>
            <person name="Baker S.E."/>
            <person name="Barry K."/>
            <person name="Bendiksby M."/>
            <person name="Blumentritt M."/>
            <person name="Coutinho P.M."/>
            <person name="Cullen D."/>
            <person name="Cullen D."/>
            <person name="Gathman A."/>
            <person name="Goodell B."/>
            <person name="Henrissat B."/>
            <person name="Ihrmark K."/>
            <person name="Kauserud H."/>
            <person name="Kohler A."/>
            <person name="LaButti K."/>
            <person name="Lapidus A."/>
            <person name="Lavin J.L."/>
            <person name="Lee Y.-H."/>
            <person name="Lindquist E."/>
            <person name="Lilly W."/>
            <person name="Lucas S."/>
            <person name="Morin E."/>
            <person name="Murat C."/>
            <person name="Oguiza J.A."/>
            <person name="Park J."/>
            <person name="Pisabarro A.G."/>
            <person name="Riley R."/>
            <person name="Rosling A."/>
            <person name="Salamov A."/>
            <person name="Schmidt O."/>
            <person name="Schmutz J."/>
            <person name="Skrede I."/>
            <person name="Stenlid J."/>
            <person name="Wiebenga A."/>
            <person name="Xie X."/>
            <person name="Kues U."/>
            <person name="Hibbett D.S."/>
            <person name="Hoffmeister D."/>
            <person name="Hogberg N."/>
            <person name="Martin F."/>
            <person name="Grigoriev I.V."/>
            <person name="Watkinson S.C."/>
        </authorList>
    </citation>
    <scope>NUCLEOTIDE SEQUENCE</scope>
    <source>
        <strain evidence="10">S7.9</strain>
    </source>
</reference>
<feature type="active site" evidence="5">
    <location>
        <position position="302"/>
    </location>
</feature>
<evidence type="ECO:0000256" key="7">
    <source>
        <dbReference type="RuleBase" id="RU000454"/>
    </source>
</evidence>
<dbReference type="InterPro" id="IPR001461">
    <property type="entry name" value="Aspartic_peptidase_A1"/>
</dbReference>
<evidence type="ECO:0000256" key="6">
    <source>
        <dbReference type="PIRSR" id="PIRSR601461-2"/>
    </source>
</evidence>
<dbReference type="Proteomes" id="UP000008064">
    <property type="component" value="Unassembled WGS sequence"/>
</dbReference>
<dbReference type="RefSeq" id="XP_007313501.1">
    <property type="nucleotide sequence ID" value="XM_007313439.1"/>
</dbReference>
<accession>F8NIB3</accession>
<feature type="signal peptide" evidence="8">
    <location>
        <begin position="1"/>
        <end position="18"/>
    </location>
</feature>
<dbReference type="PROSITE" id="PS00141">
    <property type="entry name" value="ASP_PROTEASE"/>
    <property type="match status" value="1"/>
</dbReference>
<dbReference type="Gene3D" id="2.40.70.10">
    <property type="entry name" value="Acid Proteases"/>
    <property type="match status" value="2"/>
</dbReference>
<dbReference type="AlphaFoldDB" id="F8NIB3"/>
<comment type="similarity">
    <text evidence="1 7">Belongs to the peptidase A1 family.</text>
</comment>
<dbReference type="GO" id="GO:0006508">
    <property type="term" value="P:proteolysis"/>
    <property type="evidence" value="ECO:0007669"/>
    <property type="project" value="UniProtKB-KW"/>
</dbReference>
<dbReference type="InterPro" id="IPR021109">
    <property type="entry name" value="Peptidase_aspartic_dom_sf"/>
</dbReference>
<protein>
    <recommendedName>
        <fullName evidence="9">Peptidase A1 domain-containing protein</fullName>
    </recommendedName>
</protein>
<name>F8NIB3_SERL9</name>
<dbReference type="GeneID" id="18817400"/>
<evidence type="ECO:0000256" key="2">
    <source>
        <dbReference type="ARBA" id="ARBA00022670"/>
    </source>
</evidence>
<feature type="disulfide bond" evidence="6">
    <location>
        <begin position="136"/>
        <end position="140"/>
    </location>
</feature>
<dbReference type="PRINTS" id="PR00792">
    <property type="entry name" value="PEPSIN"/>
</dbReference>
<feature type="active site" evidence="5">
    <location>
        <position position="123"/>
    </location>
</feature>
<keyword evidence="8" id="KW-0732">Signal</keyword>
<dbReference type="Pfam" id="PF00026">
    <property type="entry name" value="Asp"/>
    <property type="match status" value="1"/>
</dbReference>
<sequence>MQLPIVALLALLPFFVAANPVQHSPSAGIKLPLVKKSNLVHPKGPVDTDALRAHILSLERKYQRGFDAFERNTGARHPLAPVLSTVVSKRGSGAVPLTDENAQLWQGSIKVGTPAKQFIVDFDTGSSDLFLPGPNCGSTCQGHTIYKPSSSSTAKDLQKTFKLTYGDNSSVSGEQYTDTVLIAGLIATKQTLGVAKQYSNGFNIATFSPDGLMGMGFPAISDYNANPVFQTLVEEGVTTQPVFAFKLADNGAELMIGGVNKKLYTGAFTYVPVIIEGYWQVNMDAITLNGKEVFGEVEAIIDTGTTLIVGHPNDVQKFYSGIAGAKSRSDVSPGVWTIPCSAQPNVTLTFGLKAFPISHSTFVVGQVESGSSDCIAAVMSSPSASEFWIVGDAFLQNTYTVFDAGLSRVGFAQLA</sequence>
<evidence type="ECO:0000256" key="5">
    <source>
        <dbReference type="PIRSR" id="PIRSR601461-1"/>
    </source>
</evidence>
<organism>
    <name type="scientific">Serpula lacrymans var. lacrymans (strain S7.9)</name>
    <name type="common">Dry rot fungus</name>
    <dbReference type="NCBI Taxonomy" id="578457"/>
    <lineage>
        <taxon>Eukaryota</taxon>
        <taxon>Fungi</taxon>
        <taxon>Dikarya</taxon>
        <taxon>Basidiomycota</taxon>
        <taxon>Agaricomycotina</taxon>
        <taxon>Agaricomycetes</taxon>
        <taxon>Agaricomycetidae</taxon>
        <taxon>Boletales</taxon>
        <taxon>Coniophorineae</taxon>
        <taxon>Serpulaceae</taxon>
        <taxon>Serpula</taxon>
    </lineage>
</organism>
<evidence type="ECO:0000256" key="3">
    <source>
        <dbReference type="ARBA" id="ARBA00022750"/>
    </source>
</evidence>
<keyword evidence="2 7" id="KW-0645">Protease</keyword>
<dbReference type="InterPro" id="IPR033121">
    <property type="entry name" value="PEPTIDASE_A1"/>
</dbReference>
<evidence type="ECO:0000256" key="8">
    <source>
        <dbReference type="SAM" id="SignalP"/>
    </source>
</evidence>
<evidence type="ECO:0000259" key="9">
    <source>
        <dbReference type="PROSITE" id="PS51767"/>
    </source>
</evidence>
<dbReference type="SUPFAM" id="SSF50630">
    <property type="entry name" value="Acid proteases"/>
    <property type="match status" value="1"/>
</dbReference>
<keyword evidence="4 7" id="KW-0378">Hydrolase</keyword>
<dbReference type="InterPro" id="IPR001969">
    <property type="entry name" value="Aspartic_peptidase_AS"/>
</dbReference>
<keyword evidence="6" id="KW-1015">Disulfide bond</keyword>
<dbReference type="EMBL" id="GL945429">
    <property type="protein sequence ID" value="EGO29259.1"/>
    <property type="molecule type" value="Genomic_DNA"/>
</dbReference>
<dbReference type="OrthoDB" id="15189at2759"/>
<dbReference type="KEGG" id="sla:SERLADRAFT_456788"/>
<dbReference type="PROSITE" id="PS51767">
    <property type="entry name" value="PEPTIDASE_A1"/>
    <property type="match status" value="1"/>
</dbReference>
<keyword evidence="3 7" id="KW-0064">Aspartyl protease</keyword>